<dbReference type="Proteomes" id="UP000198797">
    <property type="component" value="Unassembled WGS sequence"/>
</dbReference>
<proteinExistence type="predicted"/>
<dbReference type="STRING" id="121616.GA0070216_105336"/>
<protein>
    <recommendedName>
        <fullName evidence="3">Antibiotic biosynthesis monooxygenase</fullName>
    </recommendedName>
</protein>
<evidence type="ECO:0008006" key="3">
    <source>
        <dbReference type="Google" id="ProtNLM"/>
    </source>
</evidence>
<sequence length="106" mass="11650">MLTLSKVVAMPFGVLQEMPGVSEAEYRQVERHLGPDRPPGLVAHVAGPVEDGWRIINIWQDEAAFRRFQSERLVRAAGLAAQEDGFDPTKAAGFRAVSVDGTEMPF</sequence>
<evidence type="ECO:0000313" key="2">
    <source>
        <dbReference type="Proteomes" id="UP000198797"/>
    </source>
</evidence>
<dbReference type="EMBL" id="FMCU01000005">
    <property type="protein sequence ID" value="SCF14996.1"/>
    <property type="molecule type" value="Genomic_DNA"/>
</dbReference>
<gene>
    <name evidence="1" type="ORF">GA0070216_105336</name>
</gene>
<organism evidence="1 2">
    <name type="scientific">Micromonospora matsumotoense</name>
    <dbReference type="NCBI Taxonomy" id="121616"/>
    <lineage>
        <taxon>Bacteria</taxon>
        <taxon>Bacillati</taxon>
        <taxon>Actinomycetota</taxon>
        <taxon>Actinomycetes</taxon>
        <taxon>Micromonosporales</taxon>
        <taxon>Micromonosporaceae</taxon>
        <taxon>Micromonospora</taxon>
    </lineage>
</organism>
<reference evidence="2" key="1">
    <citation type="submission" date="2016-06" db="EMBL/GenBank/DDBJ databases">
        <authorList>
            <person name="Varghese N."/>
            <person name="Submissions Spin"/>
        </authorList>
    </citation>
    <scope>NUCLEOTIDE SEQUENCE [LARGE SCALE GENOMIC DNA]</scope>
    <source>
        <strain evidence="2">DSM 44100</strain>
    </source>
</reference>
<accession>A0A1C4Y321</accession>
<name>A0A1C4Y321_9ACTN</name>
<dbReference type="AlphaFoldDB" id="A0A1C4Y321"/>
<evidence type="ECO:0000313" key="1">
    <source>
        <dbReference type="EMBL" id="SCF14996.1"/>
    </source>
</evidence>
<keyword evidence="2" id="KW-1185">Reference proteome</keyword>